<dbReference type="AlphaFoldDB" id="A0A541AXN4"/>
<comment type="caution">
    <text evidence="1">The sequence shown here is derived from an EMBL/GenBank/DDBJ whole genome shotgun (WGS) entry which is preliminary data.</text>
</comment>
<geneLocation type="mitochondrion" evidence="1"/>
<dbReference type="PANTHER" id="PTHR36181">
    <property type="entry name" value="INTRON-ENCODED ENDONUCLEASE AI3-RELATED"/>
    <property type="match status" value="1"/>
</dbReference>
<dbReference type="Proteomes" id="UP000217199">
    <property type="component" value="Mitochondrion MT"/>
</dbReference>
<dbReference type="InterPro" id="IPR051289">
    <property type="entry name" value="LAGLIDADG_Endonuclease"/>
</dbReference>
<dbReference type="InParanoid" id="A0A541AXN4"/>
<dbReference type="OrthoDB" id="3665149at2759"/>
<evidence type="ECO:0000313" key="1">
    <source>
        <dbReference type="EMBL" id="TQF64823.1"/>
    </source>
</evidence>
<evidence type="ECO:0000313" key="2">
    <source>
        <dbReference type="Proteomes" id="UP000217199"/>
    </source>
</evidence>
<name>A0A541AXN4_9AGAM</name>
<dbReference type="EMBL" id="CM008263">
    <property type="protein sequence ID" value="TQF64823.1"/>
    <property type="molecule type" value="Genomic_DNA"/>
</dbReference>
<keyword evidence="1" id="KW-0496">Mitochondrion</keyword>
<dbReference type="SUPFAM" id="SSF55608">
    <property type="entry name" value="Homing endonucleases"/>
    <property type="match status" value="2"/>
</dbReference>
<sequence length="158" mass="17824">MSLVNLCIIKLNQEKIDLLIIIEHFNKYPLCTSNFISFMYFSKVYELIGQKLHTNVKGFLLLASFVNKLNKPLSASLSKRLSALGVLPAVELEFPVINRNPSLNSFWVSGFVTGEGSFTNFTRTRKNTQNETVKDLTLVMEVSQDSKDGYILIKTILG</sequence>
<reference evidence="1 2" key="1">
    <citation type="journal article" date="2017" name="bioRxiv">
        <title>The Genomic Landscape Of Tree Rot In Phellinus noxius And Its Hymenochaetales Members.</title>
        <authorList>
            <person name="Chung C.-L."/>
            <person name="Lee J.T."/>
            <person name="Akiba M."/>
            <person name="Lee H.-H."/>
            <person name="Kuo T.-H."/>
            <person name="Liu D."/>
            <person name="Ke H.-M."/>
            <person name="Yokoi T."/>
            <person name="Roa M.B."/>
            <person name="Lu M.J."/>
            <person name="Chang Y.-Y."/>
            <person name="Ann P.-J."/>
            <person name="Tsai J.-N."/>
            <person name="Chen C.-Y."/>
            <person name="Tzean S.-S."/>
            <person name="Ota Y."/>
            <person name="Hattori T."/>
            <person name="Sahashi N."/>
            <person name="Liou R.-F."/>
            <person name="Kikuchi T."/>
            <person name="Tsai I.J."/>
        </authorList>
    </citation>
    <scope>NUCLEOTIDE SEQUENCE [LARGE SCALE GENOMIC DNA]</scope>
    <source>
        <strain evidence="1 2">FFPRI411160</strain>
    </source>
</reference>
<keyword evidence="2" id="KW-1185">Reference proteome</keyword>
<gene>
    <name evidence="1" type="ORF">PNOK_m000098</name>
</gene>
<dbReference type="InterPro" id="IPR027434">
    <property type="entry name" value="Homing_endonucl"/>
</dbReference>
<evidence type="ECO:0008006" key="3">
    <source>
        <dbReference type="Google" id="ProtNLM"/>
    </source>
</evidence>
<protein>
    <recommendedName>
        <fullName evidence="3">LAGLIDADG endonuclease</fullName>
    </recommendedName>
</protein>
<organism evidence="1 2">
    <name type="scientific">Pyrrhoderma noxium</name>
    <dbReference type="NCBI Taxonomy" id="2282107"/>
    <lineage>
        <taxon>Eukaryota</taxon>
        <taxon>Fungi</taxon>
        <taxon>Dikarya</taxon>
        <taxon>Basidiomycota</taxon>
        <taxon>Agaricomycotina</taxon>
        <taxon>Agaricomycetes</taxon>
        <taxon>Hymenochaetales</taxon>
        <taxon>Hymenochaetaceae</taxon>
        <taxon>Pyrrhoderma</taxon>
    </lineage>
</organism>
<dbReference type="EMBL" id="NBII01000013">
    <property type="protein sequence ID" value="TQF64823.1"/>
    <property type="molecule type" value="Genomic_DNA"/>
</dbReference>
<accession>A0A541AXN4</accession>
<proteinExistence type="predicted"/>
<dbReference type="Gene3D" id="3.10.28.10">
    <property type="entry name" value="Homing endonucleases"/>
    <property type="match status" value="2"/>
</dbReference>
<dbReference type="PANTHER" id="PTHR36181:SF4">
    <property type="entry name" value="LAGLIDADG ENDONUCLEASE"/>
    <property type="match status" value="1"/>
</dbReference>